<name>A0A438MZ14_EXOME</name>
<sequence length="362" mass="40273">METRPLTTEEIAKLKAECYSKVDKPVNGSEFTCRRCNIPSSWSNRNRHALQSCRNLEWKKSTYRRPNIIPRTSTDPSGEMERTSSAPLAESVLNESEIILRDLEKSLDNTWLHQNLKEAIQKQSWSTLNGLTDECAAQWADAHINLPQIVPVIECFQPKPPGAETIFQLIFEKVRLGATDYSMFDGGVSDVDQAGATYMLMAYPDISKPQSFLMNIPIKSTVIPQMIIPERLLPKYQPTRKESRPLMLANLTPRGVIVDPHLDGSRDSLIAVIGSSKKLTFMWPGSTSNIQLLRETERTETAFIDALTHLTGCIAQTIDASSALWMPAGIIHGVITEEGGVLIGINTQSICGYIGAIRAFAR</sequence>
<protein>
    <recommendedName>
        <fullName evidence="4">JmjC domain-containing protein</fullName>
    </recommendedName>
</protein>
<dbReference type="EMBL" id="NAJM01000033">
    <property type="protein sequence ID" value="RVX68973.1"/>
    <property type="molecule type" value="Genomic_DNA"/>
</dbReference>
<feature type="region of interest" description="Disordered" evidence="1">
    <location>
        <begin position="67"/>
        <end position="86"/>
    </location>
</feature>
<comment type="caution">
    <text evidence="2">The sequence shown here is derived from an EMBL/GenBank/DDBJ whole genome shotgun (WGS) entry which is preliminary data.</text>
</comment>
<evidence type="ECO:0000313" key="2">
    <source>
        <dbReference type="EMBL" id="RVX68973.1"/>
    </source>
</evidence>
<reference evidence="2 3" key="1">
    <citation type="submission" date="2017-03" db="EMBL/GenBank/DDBJ databases">
        <title>Genomes of endolithic fungi from Antarctica.</title>
        <authorList>
            <person name="Coleine C."/>
            <person name="Masonjones S."/>
            <person name="Stajich J.E."/>
        </authorList>
    </citation>
    <scope>NUCLEOTIDE SEQUENCE [LARGE SCALE GENOMIC DNA]</scope>
    <source>
        <strain evidence="2 3">CCFEE 6314</strain>
    </source>
</reference>
<evidence type="ECO:0000313" key="3">
    <source>
        <dbReference type="Proteomes" id="UP000288859"/>
    </source>
</evidence>
<evidence type="ECO:0008006" key="4">
    <source>
        <dbReference type="Google" id="ProtNLM"/>
    </source>
</evidence>
<accession>A0A438MZ14</accession>
<dbReference type="OrthoDB" id="4509490at2759"/>
<proteinExistence type="predicted"/>
<organism evidence="2 3">
    <name type="scientific">Exophiala mesophila</name>
    <name type="common">Black yeast-like fungus</name>
    <dbReference type="NCBI Taxonomy" id="212818"/>
    <lineage>
        <taxon>Eukaryota</taxon>
        <taxon>Fungi</taxon>
        <taxon>Dikarya</taxon>
        <taxon>Ascomycota</taxon>
        <taxon>Pezizomycotina</taxon>
        <taxon>Eurotiomycetes</taxon>
        <taxon>Chaetothyriomycetidae</taxon>
        <taxon>Chaetothyriales</taxon>
        <taxon>Herpotrichiellaceae</taxon>
        <taxon>Exophiala</taxon>
    </lineage>
</organism>
<gene>
    <name evidence="2" type="ORF">B0A52_08040</name>
</gene>
<dbReference type="AlphaFoldDB" id="A0A438MZ14"/>
<evidence type="ECO:0000256" key="1">
    <source>
        <dbReference type="SAM" id="MobiDB-lite"/>
    </source>
</evidence>
<dbReference type="Proteomes" id="UP000288859">
    <property type="component" value="Unassembled WGS sequence"/>
</dbReference>